<reference evidence="2" key="2">
    <citation type="submission" date="2025-09" db="UniProtKB">
        <authorList>
            <consortium name="Ensembl"/>
        </authorList>
    </citation>
    <scope>IDENTIFICATION</scope>
</reference>
<protein>
    <recommendedName>
        <fullName evidence="1">Myelin gene regulatory factor C-terminal domain-containing protein</fullName>
    </recommendedName>
</protein>
<dbReference type="GeneTree" id="ENSGT00530000063626"/>
<dbReference type="GO" id="GO:0005789">
    <property type="term" value="C:endoplasmic reticulum membrane"/>
    <property type="evidence" value="ECO:0007669"/>
    <property type="project" value="TreeGrafter"/>
</dbReference>
<keyword evidence="3" id="KW-1185">Reference proteome</keyword>
<organism evidence="2 3">
    <name type="scientific">Serinus canaria</name>
    <name type="common">Island canary</name>
    <name type="synonym">Fringilla canaria</name>
    <dbReference type="NCBI Taxonomy" id="9135"/>
    <lineage>
        <taxon>Eukaryota</taxon>
        <taxon>Metazoa</taxon>
        <taxon>Chordata</taxon>
        <taxon>Craniata</taxon>
        <taxon>Vertebrata</taxon>
        <taxon>Euteleostomi</taxon>
        <taxon>Archelosauria</taxon>
        <taxon>Archosauria</taxon>
        <taxon>Dinosauria</taxon>
        <taxon>Saurischia</taxon>
        <taxon>Theropoda</taxon>
        <taxon>Coelurosauria</taxon>
        <taxon>Aves</taxon>
        <taxon>Neognathae</taxon>
        <taxon>Neoaves</taxon>
        <taxon>Telluraves</taxon>
        <taxon>Australaves</taxon>
        <taxon>Passeriformes</taxon>
        <taxon>Passeroidea</taxon>
        <taxon>Fringillidae</taxon>
        <taxon>Carduelinae</taxon>
        <taxon>Serinus</taxon>
    </lineage>
</organism>
<dbReference type="PANTHER" id="PTHR13029">
    <property type="match status" value="1"/>
</dbReference>
<proteinExistence type="predicted"/>
<evidence type="ECO:0000259" key="1">
    <source>
        <dbReference type="Pfam" id="PF13888"/>
    </source>
</evidence>
<dbReference type="Pfam" id="PF13888">
    <property type="entry name" value="MRF_C2"/>
    <property type="match status" value="1"/>
</dbReference>
<evidence type="ECO:0000313" key="2">
    <source>
        <dbReference type="Ensembl" id="ENSSCAP00000012225.1"/>
    </source>
</evidence>
<dbReference type="GO" id="GO:0005634">
    <property type="term" value="C:nucleus"/>
    <property type="evidence" value="ECO:0007669"/>
    <property type="project" value="TreeGrafter"/>
</dbReference>
<dbReference type="GO" id="GO:0043565">
    <property type="term" value="F:sequence-specific DNA binding"/>
    <property type="evidence" value="ECO:0007669"/>
    <property type="project" value="TreeGrafter"/>
</dbReference>
<dbReference type="GO" id="GO:0045893">
    <property type="term" value="P:positive regulation of DNA-templated transcription"/>
    <property type="evidence" value="ECO:0007669"/>
    <property type="project" value="TreeGrafter"/>
</dbReference>
<dbReference type="PANTHER" id="PTHR13029:SF17">
    <property type="entry name" value="MYELIN REGULATORY FACTOR-LIKE PROTEIN"/>
    <property type="match status" value="1"/>
</dbReference>
<reference evidence="2" key="1">
    <citation type="submission" date="2025-08" db="UniProtKB">
        <authorList>
            <consortium name="Ensembl"/>
        </authorList>
    </citation>
    <scope>IDENTIFICATION</scope>
</reference>
<dbReference type="AlphaFoldDB" id="A0A8C9N2Y2"/>
<dbReference type="InterPro" id="IPR051577">
    <property type="entry name" value="MRF-like"/>
</dbReference>
<feature type="domain" description="Myelin gene regulatory factor C-terminal" evidence="1">
    <location>
        <begin position="142"/>
        <end position="233"/>
    </location>
</feature>
<evidence type="ECO:0000313" key="3">
    <source>
        <dbReference type="Proteomes" id="UP000694409"/>
    </source>
</evidence>
<dbReference type="GO" id="GO:0016540">
    <property type="term" value="P:protein autoprocessing"/>
    <property type="evidence" value="ECO:0007669"/>
    <property type="project" value="TreeGrafter"/>
</dbReference>
<sequence>SFYSALTIWSLYLLSIHESRFEKHPVYRQVVKLSLVNSNYESTVSQTTQPISRIPEVNFCDILPCDKVYCCPIHQLKVKSLSYEKNNAKEKRNFTMLLSITSEIIKKKLLFLIFLGIDTTVSSIQILQTQQSIDNRYCSKNLQCSTTEPLIIFLCKVTFGNYCSHYSSSQKSRKNFQETTQGRQHVWTLPVAKLYDSVYSFRVAVPGFASCSTDRYFAGMFFTDYYFYFYRQCN</sequence>
<dbReference type="Ensembl" id="ENSSCAT00000013773.1">
    <property type="protein sequence ID" value="ENSSCAP00000012225.1"/>
    <property type="gene ID" value="ENSSCAG00000009141.1"/>
</dbReference>
<dbReference type="InterPro" id="IPR025719">
    <property type="entry name" value="MYRF_C2"/>
</dbReference>
<name>A0A8C9N2Y2_SERCA</name>
<dbReference type="OMA" id="CEILPCY"/>
<dbReference type="GO" id="GO:0003700">
    <property type="term" value="F:DNA-binding transcription factor activity"/>
    <property type="evidence" value="ECO:0007669"/>
    <property type="project" value="TreeGrafter"/>
</dbReference>
<accession>A0A8C9N2Y2</accession>
<dbReference type="Proteomes" id="UP000694409">
    <property type="component" value="Unassembled WGS sequence"/>
</dbReference>